<protein>
    <recommendedName>
        <fullName evidence="3">beta-galactosidase</fullName>
        <ecNumber evidence="3">3.2.1.23</ecNumber>
    </recommendedName>
</protein>
<evidence type="ECO:0000256" key="6">
    <source>
        <dbReference type="ARBA" id="ARBA00023295"/>
    </source>
</evidence>
<comment type="caution">
    <text evidence="8">The sequence shown here is derived from an EMBL/GenBank/DDBJ whole genome shotgun (WGS) entry which is preliminary data.</text>
</comment>
<dbReference type="EC" id="3.2.1.23" evidence="3"/>
<evidence type="ECO:0000256" key="5">
    <source>
        <dbReference type="ARBA" id="ARBA00022801"/>
    </source>
</evidence>
<keyword evidence="6" id="KW-0326">Glycosidase</keyword>
<dbReference type="EMBL" id="JABWDY010012257">
    <property type="protein sequence ID" value="KAF5199251.1"/>
    <property type="molecule type" value="Genomic_DNA"/>
</dbReference>
<dbReference type="GO" id="GO:0004565">
    <property type="term" value="F:beta-galactosidase activity"/>
    <property type="evidence" value="ECO:0007669"/>
    <property type="project" value="UniProtKB-EC"/>
</dbReference>
<evidence type="ECO:0000313" key="9">
    <source>
        <dbReference type="Proteomes" id="UP000554482"/>
    </source>
</evidence>
<dbReference type="CDD" id="cd22842">
    <property type="entry name" value="Gal_Rha_Lectin_BGal"/>
    <property type="match status" value="1"/>
</dbReference>
<comment type="similarity">
    <text evidence="2">Belongs to the glycosyl hydrolase 35 family.</text>
</comment>
<organism evidence="8 9">
    <name type="scientific">Thalictrum thalictroides</name>
    <name type="common">Rue-anemone</name>
    <name type="synonym">Anemone thalictroides</name>
    <dbReference type="NCBI Taxonomy" id="46969"/>
    <lineage>
        <taxon>Eukaryota</taxon>
        <taxon>Viridiplantae</taxon>
        <taxon>Streptophyta</taxon>
        <taxon>Embryophyta</taxon>
        <taxon>Tracheophyta</taxon>
        <taxon>Spermatophyta</taxon>
        <taxon>Magnoliopsida</taxon>
        <taxon>Ranunculales</taxon>
        <taxon>Ranunculaceae</taxon>
        <taxon>Thalictroideae</taxon>
        <taxon>Thalictrum</taxon>
    </lineage>
</organism>
<proteinExistence type="inferred from homology"/>
<keyword evidence="5" id="KW-0378">Hydrolase</keyword>
<dbReference type="InterPro" id="IPR043159">
    <property type="entry name" value="Lectin_gal-bd_sf"/>
</dbReference>
<dbReference type="Proteomes" id="UP000554482">
    <property type="component" value="Unassembled WGS sequence"/>
</dbReference>
<dbReference type="InterPro" id="IPR000922">
    <property type="entry name" value="Lectin_gal-bd_dom"/>
</dbReference>
<evidence type="ECO:0000313" key="8">
    <source>
        <dbReference type="EMBL" id="KAF5199251.1"/>
    </source>
</evidence>
<keyword evidence="4" id="KW-0732">Signal</keyword>
<feature type="non-terminal residue" evidence="8">
    <location>
        <position position="1"/>
    </location>
</feature>
<dbReference type="GO" id="GO:0030246">
    <property type="term" value="F:carbohydrate binding"/>
    <property type="evidence" value="ECO:0007669"/>
    <property type="project" value="InterPro"/>
</dbReference>
<gene>
    <name evidence="8" type="ORF">FRX31_011162</name>
</gene>
<dbReference type="OrthoDB" id="1412759at2759"/>
<accession>A0A7J6WPF0</accession>
<evidence type="ECO:0000256" key="2">
    <source>
        <dbReference type="ARBA" id="ARBA00009809"/>
    </source>
</evidence>
<sequence>SSPPAVTSLKLIRRSGGIHNRHPGRGPRALQLDCPSGKTFSKIIFASYGNPVGDCSKYAAGSCHFSNSRRVVEKACLGKRGCSIAQSTQNFGRDPCPRIPKSLLVDALCG</sequence>
<dbReference type="Pfam" id="PF02140">
    <property type="entry name" value="SUEL_Lectin"/>
    <property type="match status" value="1"/>
</dbReference>
<evidence type="ECO:0000256" key="1">
    <source>
        <dbReference type="ARBA" id="ARBA00001412"/>
    </source>
</evidence>
<dbReference type="PROSITE" id="PS50228">
    <property type="entry name" value="SUEL_LECTIN"/>
    <property type="match status" value="1"/>
</dbReference>
<evidence type="ECO:0000256" key="3">
    <source>
        <dbReference type="ARBA" id="ARBA00012756"/>
    </source>
</evidence>
<feature type="domain" description="SUEL-type lectin" evidence="7">
    <location>
        <begin position="29"/>
        <end position="110"/>
    </location>
</feature>
<keyword evidence="9" id="KW-1185">Reference proteome</keyword>
<dbReference type="Gene3D" id="2.60.120.740">
    <property type="match status" value="1"/>
</dbReference>
<name>A0A7J6WPF0_THATH</name>
<dbReference type="AlphaFoldDB" id="A0A7J6WPF0"/>
<evidence type="ECO:0000256" key="4">
    <source>
        <dbReference type="ARBA" id="ARBA00022729"/>
    </source>
</evidence>
<reference evidence="8 9" key="1">
    <citation type="submission" date="2020-06" db="EMBL/GenBank/DDBJ databases">
        <title>Transcriptomic and genomic resources for Thalictrum thalictroides and T. hernandezii: Facilitating candidate gene discovery in an emerging model plant lineage.</title>
        <authorList>
            <person name="Arias T."/>
            <person name="Riano-Pachon D.M."/>
            <person name="Di Stilio V.S."/>
        </authorList>
    </citation>
    <scope>NUCLEOTIDE SEQUENCE [LARGE SCALE GENOMIC DNA]</scope>
    <source>
        <strain evidence="9">cv. WT478/WT964</strain>
        <tissue evidence="8">Leaves</tissue>
    </source>
</reference>
<comment type="catalytic activity">
    <reaction evidence="1">
        <text>Hydrolysis of terminal non-reducing beta-D-galactose residues in beta-D-galactosides.</text>
        <dbReference type="EC" id="3.2.1.23"/>
    </reaction>
</comment>
<evidence type="ECO:0000259" key="7">
    <source>
        <dbReference type="PROSITE" id="PS50228"/>
    </source>
</evidence>
<dbReference type="FunFam" id="2.60.120.740:FF:000002">
    <property type="entry name" value="Beta-galactosidase"/>
    <property type="match status" value="1"/>
</dbReference>